<dbReference type="EMBL" id="JBIMZQ010000014">
    <property type="protein sequence ID" value="KAL3667270.1"/>
    <property type="molecule type" value="Genomic_DNA"/>
</dbReference>
<evidence type="ECO:0000313" key="1">
    <source>
        <dbReference type="EMBL" id="KAL3667270.1"/>
    </source>
</evidence>
<accession>A0ABD3FNS3</accession>
<reference evidence="1 2" key="1">
    <citation type="submission" date="2024-09" db="EMBL/GenBank/DDBJ databases">
        <title>Genome sequencing and assembly of Phytophthora oleae, isolate VK10A, causative agent of rot of olive drupes.</title>
        <authorList>
            <person name="Conti Taguali S."/>
            <person name="Riolo M."/>
            <person name="La Spada F."/>
            <person name="Cacciola S.O."/>
            <person name="Dionisio G."/>
        </authorList>
    </citation>
    <scope>NUCLEOTIDE SEQUENCE [LARGE SCALE GENOMIC DNA]</scope>
    <source>
        <strain evidence="1 2">VK10A</strain>
    </source>
</reference>
<dbReference type="Proteomes" id="UP001632037">
    <property type="component" value="Unassembled WGS sequence"/>
</dbReference>
<keyword evidence="2" id="KW-1185">Reference proteome</keyword>
<protein>
    <submittedName>
        <fullName evidence="1">Uncharacterized protein</fullName>
    </submittedName>
</protein>
<sequence length="162" mass="18763">MMNKLGEDTNSYVGDLEESSAKRVALTSIAEHRMKWLKEKIIKLDTTFSWKMSGAKFPDNKEIEDFLRGPDTSMKTQWLITFSSLPEARKFAAKHARNKRLRASFKMSPAGKGKNAYVTITKTRMWFDACQTKLVKYREELEALKKFYEGTAATSHKKLRRE</sequence>
<name>A0ABD3FNS3_9STRA</name>
<proteinExistence type="predicted"/>
<dbReference type="AlphaFoldDB" id="A0ABD3FNS3"/>
<evidence type="ECO:0000313" key="2">
    <source>
        <dbReference type="Proteomes" id="UP001632037"/>
    </source>
</evidence>
<organism evidence="1 2">
    <name type="scientific">Phytophthora oleae</name>
    <dbReference type="NCBI Taxonomy" id="2107226"/>
    <lineage>
        <taxon>Eukaryota</taxon>
        <taxon>Sar</taxon>
        <taxon>Stramenopiles</taxon>
        <taxon>Oomycota</taxon>
        <taxon>Peronosporomycetes</taxon>
        <taxon>Peronosporales</taxon>
        <taxon>Peronosporaceae</taxon>
        <taxon>Phytophthora</taxon>
    </lineage>
</organism>
<comment type="caution">
    <text evidence="1">The sequence shown here is derived from an EMBL/GenBank/DDBJ whole genome shotgun (WGS) entry which is preliminary data.</text>
</comment>
<gene>
    <name evidence="1" type="ORF">V7S43_007502</name>
</gene>